<gene>
    <name evidence="2" type="ORF">RchiOBHm_Chr6g0260011</name>
</gene>
<accession>A0A2P6PN05</accession>
<evidence type="ECO:0000313" key="3">
    <source>
        <dbReference type="Proteomes" id="UP000238479"/>
    </source>
</evidence>
<organism evidence="2 3">
    <name type="scientific">Rosa chinensis</name>
    <name type="common">China rose</name>
    <dbReference type="NCBI Taxonomy" id="74649"/>
    <lineage>
        <taxon>Eukaryota</taxon>
        <taxon>Viridiplantae</taxon>
        <taxon>Streptophyta</taxon>
        <taxon>Embryophyta</taxon>
        <taxon>Tracheophyta</taxon>
        <taxon>Spermatophyta</taxon>
        <taxon>Magnoliopsida</taxon>
        <taxon>eudicotyledons</taxon>
        <taxon>Gunneridae</taxon>
        <taxon>Pentapetalae</taxon>
        <taxon>rosids</taxon>
        <taxon>fabids</taxon>
        <taxon>Rosales</taxon>
        <taxon>Rosaceae</taxon>
        <taxon>Rosoideae</taxon>
        <taxon>Rosoideae incertae sedis</taxon>
        <taxon>Rosa</taxon>
    </lineage>
</organism>
<protein>
    <submittedName>
        <fullName evidence="2">Uncharacterized protein</fullName>
    </submittedName>
</protein>
<dbReference type="AlphaFoldDB" id="A0A2P6PN05"/>
<dbReference type="Gramene" id="PRQ23315">
    <property type="protein sequence ID" value="PRQ23315"/>
    <property type="gene ID" value="RchiOBHm_Chr6g0260011"/>
</dbReference>
<evidence type="ECO:0000256" key="1">
    <source>
        <dbReference type="SAM" id="MobiDB-lite"/>
    </source>
</evidence>
<feature type="compositionally biased region" description="Basic and acidic residues" evidence="1">
    <location>
        <begin position="1"/>
        <end position="17"/>
    </location>
</feature>
<proteinExistence type="predicted"/>
<reference evidence="2 3" key="1">
    <citation type="journal article" date="2018" name="Nat. Genet.">
        <title>The Rosa genome provides new insights in the design of modern roses.</title>
        <authorList>
            <person name="Bendahmane M."/>
        </authorList>
    </citation>
    <scope>NUCLEOTIDE SEQUENCE [LARGE SCALE GENOMIC DNA]</scope>
    <source>
        <strain evidence="3">cv. Old Blush</strain>
    </source>
</reference>
<keyword evidence="3" id="KW-1185">Reference proteome</keyword>
<dbReference type="EMBL" id="PDCK01000044">
    <property type="protein sequence ID" value="PRQ23315.1"/>
    <property type="molecule type" value="Genomic_DNA"/>
</dbReference>
<sequence length="54" mass="6119">MVTKASDEQRVKSELTRTTRQKTGANKVDELIPPFSWSTPTSVLDEAEAFHERV</sequence>
<feature type="region of interest" description="Disordered" evidence="1">
    <location>
        <begin position="1"/>
        <end position="27"/>
    </location>
</feature>
<name>A0A2P6PN05_ROSCH</name>
<evidence type="ECO:0000313" key="2">
    <source>
        <dbReference type="EMBL" id="PRQ23315.1"/>
    </source>
</evidence>
<comment type="caution">
    <text evidence="2">The sequence shown here is derived from an EMBL/GenBank/DDBJ whole genome shotgun (WGS) entry which is preliminary data.</text>
</comment>
<dbReference type="Proteomes" id="UP000238479">
    <property type="component" value="Chromosome 6"/>
</dbReference>